<protein>
    <submittedName>
        <fullName evidence="2">Uncharacterized protein</fullName>
    </submittedName>
</protein>
<organism evidence="2 3">
    <name type="scientific">Dreissena polymorpha</name>
    <name type="common">Zebra mussel</name>
    <name type="synonym">Mytilus polymorpha</name>
    <dbReference type="NCBI Taxonomy" id="45954"/>
    <lineage>
        <taxon>Eukaryota</taxon>
        <taxon>Metazoa</taxon>
        <taxon>Spiralia</taxon>
        <taxon>Lophotrochozoa</taxon>
        <taxon>Mollusca</taxon>
        <taxon>Bivalvia</taxon>
        <taxon>Autobranchia</taxon>
        <taxon>Heteroconchia</taxon>
        <taxon>Euheterodonta</taxon>
        <taxon>Imparidentia</taxon>
        <taxon>Neoheterodontei</taxon>
        <taxon>Myida</taxon>
        <taxon>Dreissenoidea</taxon>
        <taxon>Dreissenidae</taxon>
        <taxon>Dreissena</taxon>
    </lineage>
</organism>
<dbReference type="AlphaFoldDB" id="A0A9D4GEI4"/>
<sequence length="88" mass="10317">MQHTLSSCQIPLQIEARHGPRRVSRHTRAGEKEDKTNQQEGIDDRTVPWDTRCGEAYERKMGKYTELQKQCKSRGWDAWLFPVEIGCR</sequence>
<feature type="compositionally biased region" description="Basic and acidic residues" evidence="1">
    <location>
        <begin position="28"/>
        <end position="47"/>
    </location>
</feature>
<evidence type="ECO:0000313" key="3">
    <source>
        <dbReference type="Proteomes" id="UP000828390"/>
    </source>
</evidence>
<name>A0A9D4GEI4_DREPO</name>
<comment type="caution">
    <text evidence="2">The sequence shown here is derived from an EMBL/GenBank/DDBJ whole genome shotgun (WGS) entry which is preliminary data.</text>
</comment>
<reference evidence="2" key="1">
    <citation type="journal article" date="2019" name="bioRxiv">
        <title>The Genome of the Zebra Mussel, Dreissena polymorpha: A Resource for Invasive Species Research.</title>
        <authorList>
            <person name="McCartney M.A."/>
            <person name="Auch B."/>
            <person name="Kono T."/>
            <person name="Mallez S."/>
            <person name="Zhang Y."/>
            <person name="Obille A."/>
            <person name="Becker A."/>
            <person name="Abrahante J.E."/>
            <person name="Garbe J."/>
            <person name="Badalamenti J.P."/>
            <person name="Herman A."/>
            <person name="Mangelson H."/>
            <person name="Liachko I."/>
            <person name="Sullivan S."/>
            <person name="Sone E.D."/>
            <person name="Koren S."/>
            <person name="Silverstein K.A.T."/>
            <person name="Beckman K.B."/>
            <person name="Gohl D.M."/>
        </authorList>
    </citation>
    <scope>NUCLEOTIDE SEQUENCE</scope>
    <source>
        <strain evidence="2">Duluth1</strain>
        <tissue evidence="2">Whole animal</tissue>
    </source>
</reference>
<evidence type="ECO:0000256" key="1">
    <source>
        <dbReference type="SAM" id="MobiDB-lite"/>
    </source>
</evidence>
<proteinExistence type="predicted"/>
<keyword evidence="3" id="KW-1185">Reference proteome</keyword>
<accession>A0A9D4GEI4</accession>
<gene>
    <name evidence="2" type="ORF">DPMN_142477</name>
</gene>
<dbReference type="EMBL" id="JAIWYP010000006">
    <property type="protein sequence ID" value="KAH3814001.1"/>
    <property type="molecule type" value="Genomic_DNA"/>
</dbReference>
<reference evidence="2" key="2">
    <citation type="submission" date="2020-11" db="EMBL/GenBank/DDBJ databases">
        <authorList>
            <person name="McCartney M.A."/>
            <person name="Auch B."/>
            <person name="Kono T."/>
            <person name="Mallez S."/>
            <person name="Becker A."/>
            <person name="Gohl D.M."/>
            <person name="Silverstein K.A.T."/>
            <person name="Koren S."/>
            <person name="Bechman K.B."/>
            <person name="Herman A."/>
            <person name="Abrahante J.E."/>
            <person name="Garbe J."/>
        </authorList>
    </citation>
    <scope>NUCLEOTIDE SEQUENCE</scope>
    <source>
        <strain evidence="2">Duluth1</strain>
        <tissue evidence="2">Whole animal</tissue>
    </source>
</reference>
<dbReference type="Proteomes" id="UP000828390">
    <property type="component" value="Unassembled WGS sequence"/>
</dbReference>
<feature type="region of interest" description="Disordered" evidence="1">
    <location>
        <begin position="16"/>
        <end position="47"/>
    </location>
</feature>
<evidence type="ECO:0000313" key="2">
    <source>
        <dbReference type="EMBL" id="KAH3814001.1"/>
    </source>
</evidence>